<dbReference type="GO" id="GO:1902201">
    <property type="term" value="P:negative regulation of bacterial-type flagellum-dependent cell motility"/>
    <property type="evidence" value="ECO:0007669"/>
    <property type="project" value="TreeGrafter"/>
</dbReference>
<dbReference type="EC" id="2.7.7.65" evidence="2"/>
<dbReference type="PANTHER" id="PTHR45138">
    <property type="entry name" value="REGULATORY COMPONENTS OF SENSORY TRANSDUCTION SYSTEM"/>
    <property type="match status" value="1"/>
</dbReference>
<dbReference type="KEGG" id="tsy:THSYN_07810"/>
<evidence type="ECO:0000259" key="4">
    <source>
        <dbReference type="PROSITE" id="PS50887"/>
    </source>
</evidence>
<dbReference type="EMBL" id="CP020370">
    <property type="protein sequence ID" value="AUB80865.1"/>
    <property type="molecule type" value="Genomic_DNA"/>
</dbReference>
<evidence type="ECO:0000256" key="1">
    <source>
        <dbReference type="ARBA" id="ARBA00001946"/>
    </source>
</evidence>
<dbReference type="SUPFAM" id="SSF55073">
    <property type="entry name" value="Nucleotide cyclase"/>
    <property type="match status" value="1"/>
</dbReference>
<reference evidence="5 6" key="1">
    <citation type="submission" date="2017-03" db="EMBL/GenBank/DDBJ databases">
        <title>Complete genome sequence of Candidatus 'Thiodictyon syntrophicum' sp. nov. strain Cad16T, a photolithoautotroph purple sulfur bacterium isolated from an alpine meromictic lake.</title>
        <authorList>
            <person name="Luedin S.M."/>
            <person name="Pothier J.F."/>
            <person name="Danza F."/>
            <person name="Storelli N."/>
            <person name="Wittwer M."/>
            <person name="Tonolla M."/>
        </authorList>
    </citation>
    <scope>NUCLEOTIDE SEQUENCE [LARGE SCALE GENOMIC DNA]</scope>
    <source>
        <strain evidence="5 6">Cad16T</strain>
    </source>
</reference>
<dbReference type="NCBIfam" id="TIGR00254">
    <property type="entry name" value="GGDEF"/>
    <property type="match status" value="1"/>
</dbReference>
<dbReference type="InterPro" id="IPR000160">
    <property type="entry name" value="GGDEF_dom"/>
</dbReference>
<dbReference type="GO" id="GO:0052621">
    <property type="term" value="F:diguanylate cyclase activity"/>
    <property type="evidence" value="ECO:0007669"/>
    <property type="project" value="UniProtKB-EC"/>
</dbReference>
<gene>
    <name evidence="5" type="ORF">THSYN_07810</name>
</gene>
<dbReference type="CDD" id="cd01949">
    <property type="entry name" value="GGDEF"/>
    <property type="match status" value="1"/>
</dbReference>
<dbReference type="Pfam" id="PF00990">
    <property type="entry name" value="GGDEF"/>
    <property type="match status" value="1"/>
</dbReference>
<dbReference type="OrthoDB" id="9812260at2"/>
<dbReference type="InterPro" id="IPR043128">
    <property type="entry name" value="Rev_trsase/Diguanyl_cyclase"/>
</dbReference>
<dbReference type="Gene3D" id="3.30.70.270">
    <property type="match status" value="1"/>
</dbReference>
<dbReference type="PROSITE" id="PS50887">
    <property type="entry name" value="GGDEF"/>
    <property type="match status" value="1"/>
</dbReference>
<keyword evidence="6" id="KW-1185">Reference proteome</keyword>
<dbReference type="Proteomes" id="UP000232638">
    <property type="component" value="Chromosome"/>
</dbReference>
<name>A0A2K8U5N7_9GAMM</name>
<dbReference type="InterPro" id="IPR050469">
    <property type="entry name" value="Diguanylate_Cyclase"/>
</dbReference>
<dbReference type="GO" id="GO:0005886">
    <property type="term" value="C:plasma membrane"/>
    <property type="evidence" value="ECO:0007669"/>
    <property type="project" value="TreeGrafter"/>
</dbReference>
<evidence type="ECO:0000256" key="3">
    <source>
        <dbReference type="ARBA" id="ARBA00034247"/>
    </source>
</evidence>
<organism evidence="5 6">
    <name type="scientific">Candidatus Thiodictyon syntrophicum</name>
    <dbReference type="NCBI Taxonomy" id="1166950"/>
    <lineage>
        <taxon>Bacteria</taxon>
        <taxon>Pseudomonadati</taxon>
        <taxon>Pseudomonadota</taxon>
        <taxon>Gammaproteobacteria</taxon>
        <taxon>Chromatiales</taxon>
        <taxon>Chromatiaceae</taxon>
        <taxon>Thiodictyon</taxon>
    </lineage>
</organism>
<accession>A0A2K8U5N7</accession>
<dbReference type="FunFam" id="3.30.70.270:FF:000001">
    <property type="entry name" value="Diguanylate cyclase domain protein"/>
    <property type="match status" value="1"/>
</dbReference>
<proteinExistence type="predicted"/>
<dbReference type="AlphaFoldDB" id="A0A2K8U5N7"/>
<feature type="domain" description="GGDEF" evidence="4">
    <location>
        <begin position="33"/>
        <end position="165"/>
    </location>
</feature>
<sequence length="165" mass="17795">MLDPRPKVLVVEDNRTNVGILVGLLNEARARALPLAAMMLDIDHFKRVNDQYGHARGDEVLRRVADALRDQTDGRDLCARVGGEEFALLLAVADDSQAAARAERLRRHLAGVVLDTPRGPLSVTVSIGVSALTADCDSLDTLLAQADDRLYTAKRGGRNRVCAGA</sequence>
<protein>
    <recommendedName>
        <fullName evidence="2">diguanylate cyclase</fullName>
        <ecNumber evidence="2">2.7.7.65</ecNumber>
    </recommendedName>
</protein>
<dbReference type="InterPro" id="IPR029787">
    <property type="entry name" value="Nucleotide_cyclase"/>
</dbReference>
<evidence type="ECO:0000313" key="5">
    <source>
        <dbReference type="EMBL" id="AUB80865.1"/>
    </source>
</evidence>
<comment type="cofactor">
    <cofactor evidence="1">
        <name>Mg(2+)</name>
        <dbReference type="ChEBI" id="CHEBI:18420"/>
    </cofactor>
</comment>
<evidence type="ECO:0000313" key="6">
    <source>
        <dbReference type="Proteomes" id="UP000232638"/>
    </source>
</evidence>
<dbReference type="SMART" id="SM00267">
    <property type="entry name" value="GGDEF"/>
    <property type="match status" value="1"/>
</dbReference>
<dbReference type="PANTHER" id="PTHR45138:SF9">
    <property type="entry name" value="DIGUANYLATE CYCLASE DGCM-RELATED"/>
    <property type="match status" value="1"/>
</dbReference>
<dbReference type="RefSeq" id="WP_100918646.1">
    <property type="nucleotide sequence ID" value="NZ_CP020370.1"/>
</dbReference>
<dbReference type="GO" id="GO:0043709">
    <property type="term" value="P:cell adhesion involved in single-species biofilm formation"/>
    <property type="evidence" value="ECO:0007669"/>
    <property type="project" value="TreeGrafter"/>
</dbReference>
<evidence type="ECO:0000256" key="2">
    <source>
        <dbReference type="ARBA" id="ARBA00012528"/>
    </source>
</evidence>
<comment type="catalytic activity">
    <reaction evidence="3">
        <text>2 GTP = 3',3'-c-di-GMP + 2 diphosphate</text>
        <dbReference type="Rhea" id="RHEA:24898"/>
        <dbReference type="ChEBI" id="CHEBI:33019"/>
        <dbReference type="ChEBI" id="CHEBI:37565"/>
        <dbReference type="ChEBI" id="CHEBI:58805"/>
        <dbReference type="EC" id="2.7.7.65"/>
    </reaction>
</comment>